<evidence type="ECO:0000256" key="1">
    <source>
        <dbReference type="ARBA" id="ARBA00009884"/>
    </source>
</evidence>
<dbReference type="SUPFAM" id="SSF56815">
    <property type="entry name" value="Sec1/munc18-like (SM) proteins"/>
    <property type="match status" value="1"/>
</dbReference>
<reference evidence="2 3" key="1">
    <citation type="journal article" date="2016" name="Genome Biol. Evol.">
        <title>Gene Family Evolution Reflects Adaptation to Soil Environmental Stressors in the Genome of the Collembolan Orchesella cincta.</title>
        <authorList>
            <person name="Faddeeva-Vakhrusheva A."/>
            <person name="Derks M.F."/>
            <person name="Anvar S.Y."/>
            <person name="Agamennone V."/>
            <person name="Suring W."/>
            <person name="Smit S."/>
            <person name="van Straalen N.M."/>
            <person name="Roelofs D."/>
        </authorList>
    </citation>
    <scope>NUCLEOTIDE SEQUENCE [LARGE SCALE GENOMIC DNA]</scope>
    <source>
        <tissue evidence="2">Mixed pool</tissue>
    </source>
</reference>
<dbReference type="Gene3D" id="1.25.40.850">
    <property type="match status" value="1"/>
</dbReference>
<dbReference type="Pfam" id="PF00995">
    <property type="entry name" value="Sec1"/>
    <property type="match status" value="1"/>
</dbReference>
<protein>
    <submittedName>
        <fullName evidence="2">Vacuolar protein sorting-associated protein 33B</fullName>
    </submittedName>
</protein>
<evidence type="ECO:0000313" key="2">
    <source>
        <dbReference type="EMBL" id="ODN06234.1"/>
    </source>
</evidence>
<accession>A0A1D2NLU5</accession>
<proteinExistence type="inferred from homology"/>
<dbReference type="Gene3D" id="3.40.50.2060">
    <property type="match status" value="1"/>
</dbReference>
<dbReference type="OMA" id="QVHIYMI"/>
<comment type="similarity">
    <text evidence="1">Belongs to the STXBP/unc-18/SEC1 family.</text>
</comment>
<dbReference type="Proteomes" id="UP000094527">
    <property type="component" value="Unassembled WGS sequence"/>
</dbReference>
<organism evidence="2 3">
    <name type="scientific">Orchesella cincta</name>
    <name type="common">Springtail</name>
    <name type="synonym">Podura cincta</name>
    <dbReference type="NCBI Taxonomy" id="48709"/>
    <lineage>
        <taxon>Eukaryota</taxon>
        <taxon>Metazoa</taxon>
        <taxon>Ecdysozoa</taxon>
        <taxon>Arthropoda</taxon>
        <taxon>Hexapoda</taxon>
        <taxon>Collembola</taxon>
        <taxon>Entomobryomorpha</taxon>
        <taxon>Entomobryoidea</taxon>
        <taxon>Orchesellidae</taxon>
        <taxon>Orchesellinae</taxon>
        <taxon>Orchesella</taxon>
    </lineage>
</organism>
<gene>
    <name evidence="2" type="ORF">Ocin01_00485</name>
</gene>
<dbReference type="Gene3D" id="3.40.50.1910">
    <property type="match status" value="2"/>
</dbReference>
<dbReference type="STRING" id="48709.A0A1D2NLU5"/>
<dbReference type="InterPro" id="IPR001619">
    <property type="entry name" value="Sec1-like"/>
</dbReference>
<name>A0A1D2NLU5_ORCCI</name>
<dbReference type="GO" id="GO:0016192">
    <property type="term" value="P:vesicle-mediated transport"/>
    <property type="evidence" value="ECO:0007669"/>
    <property type="project" value="InterPro"/>
</dbReference>
<dbReference type="EMBL" id="LJIJ01000009">
    <property type="protein sequence ID" value="ODN06234.1"/>
    <property type="molecule type" value="Genomic_DNA"/>
</dbReference>
<keyword evidence="3" id="KW-1185">Reference proteome</keyword>
<dbReference type="PANTHER" id="PTHR11679">
    <property type="entry name" value="VESICLE PROTEIN SORTING-ASSOCIATED"/>
    <property type="match status" value="1"/>
</dbReference>
<sequence length="619" mass="68828">MAPDIGLIRGVSRENLSRALRLKRGKKILVIDSKLTSTLDLIANFRFLQDHGVEKVFQLEKCGPPQPIDSVNQCLYLIRSDLMSAKLVCDQINSNINRNVQMTYGVIVVPRLLHVISTLFESEGIYEHVTLGQYAYELIPLEDHVLSLEFDDIVAQLWLHKDTSYLAPIAKALFNVRGIYGDFSHVVAVGNYSQCILRMQVEYERIYTNNLKAHNRQESDIPTLIVIDRDLDFVTPMMIPLSYEAVLDEIFGIKGRIITLGSEVTGKEPVKHNISNDKVFEKVRNLHFSQVVSYLIAQEKETRRLQDGSAGLNLQQMKKFVSTDLQKIQGLKKMLVLHFGAFDAILHHKKVNLKKLVDLQDNIIDNVDNKETINYLEDAMARSFDATRILRLFCLSTLAQDGLRDSKSLKTQFVQSYGYKHLITLHNLEKMGLLYNFKGLEVNAKGMAQVVTKVANASPFSSSGTAAAGGSPSSKTAQISPQAILKKSAPPSNIMVDLVAANHSSYIFNGKFSPFVAKLTEEVLSVLVAPKLNSAIAERKIDDLLKGYQIPEKLTSVKFKNTSEAYGRGRNALVFVVGGITRGEVAAIQTVGRNIGFNIICAGTDITNGTKIINLATTL</sequence>
<dbReference type="InterPro" id="IPR043155">
    <property type="entry name" value="VPS33_dom3b"/>
</dbReference>
<dbReference type="InterPro" id="IPR036045">
    <property type="entry name" value="Sec1-like_sf"/>
</dbReference>
<comment type="caution">
    <text evidence="2">The sequence shown here is derived from an EMBL/GenBank/DDBJ whole genome shotgun (WGS) entry which is preliminary data.</text>
</comment>
<dbReference type="AlphaFoldDB" id="A0A1D2NLU5"/>
<dbReference type="InterPro" id="IPR027482">
    <property type="entry name" value="Sec1-like_dom2"/>
</dbReference>
<dbReference type="InterPro" id="IPR043127">
    <property type="entry name" value="Sec-1-like_dom3a"/>
</dbReference>
<dbReference type="InterPro" id="IPR043154">
    <property type="entry name" value="Sec-1-like_dom1"/>
</dbReference>
<evidence type="ECO:0000313" key="3">
    <source>
        <dbReference type="Proteomes" id="UP000094527"/>
    </source>
</evidence>
<dbReference type="Gene3D" id="3.90.830.10">
    <property type="entry name" value="Syntaxin Binding Protein 1, Chain A, domain 2"/>
    <property type="match status" value="1"/>
</dbReference>
<dbReference type="OrthoDB" id="10262528at2759"/>